<evidence type="ECO:0000313" key="3">
    <source>
        <dbReference type="Proteomes" id="UP000323300"/>
    </source>
</evidence>
<dbReference type="Pfam" id="PF13410">
    <property type="entry name" value="GST_C_2"/>
    <property type="match status" value="1"/>
</dbReference>
<reference evidence="2 3" key="1">
    <citation type="submission" date="2016-10" db="EMBL/GenBank/DDBJ databases">
        <authorList>
            <person name="Varghese N."/>
            <person name="Submissions S."/>
        </authorList>
    </citation>
    <scope>NUCLEOTIDE SEQUENCE [LARGE SCALE GENOMIC DNA]</scope>
    <source>
        <strain evidence="2 3">DSM 21822</strain>
    </source>
</reference>
<dbReference type="InterPro" id="IPR004045">
    <property type="entry name" value="Glutathione_S-Trfase_N"/>
</dbReference>
<keyword evidence="2" id="KW-0808">Transferase</keyword>
<dbReference type="Pfam" id="PF13409">
    <property type="entry name" value="GST_N_2"/>
    <property type="match status" value="1"/>
</dbReference>
<dbReference type="OrthoDB" id="9795329at2"/>
<dbReference type="CDD" id="cd03205">
    <property type="entry name" value="GST_C_6"/>
    <property type="match status" value="1"/>
</dbReference>
<dbReference type="GO" id="GO:0006749">
    <property type="term" value="P:glutathione metabolic process"/>
    <property type="evidence" value="ECO:0007669"/>
    <property type="project" value="TreeGrafter"/>
</dbReference>
<dbReference type="EMBL" id="FOSL01000017">
    <property type="protein sequence ID" value="SFK91587.1"/>
    <property type="molecule type" value="Genomic_DNA"/>
</dbReference>
<dbReference type="PANTHER" id="PTHR42673:SF4">
    <property type="entry name" value="MALEYLACETOACETATE ISOMERASE"/>
    <property type="match status" value="1"/>
</dbReference>
<dbReference type="PANTHER" id="PTHR42673">
    <property type="entry name" value="MALEYLACETOACETATE ISOMERASE"/>
    <property type="match status" value="1"/>
</dbReference>
<dbReference type="RefSeq" id="WP_149762485.1">
    <property type="nucleotide sequence ID" value="NZ_BSPE01000033.1"/>
</dbReference>
<dbReference type="Gene3D" id="1.20.1050.10">
    <property type="match status" value="1"/>
</dbReference>
<sequence>MPKLFYASASPYSCKVLMAAAHAGIALEPVKTDTNADPAELLAANPLGKIPTLVTDDGFSVHDSRAITQYLNRLSKNALFPRNPEKRTEAEKLEALADGMCDSLLAQVYERRHRPEEKIHQPWLDRLWSKVVRSLDELEAAPPKLTGKVHAGQMALRCALGYLDLRFAGKWQSGRPKLKRWAKKFDQKYPELTVLVPAA</sequence>
<evidence type="ECO:0000313" key="2">
    <source>
        <dbReference type="EMBL" id="SFK91587.1"/>
    </source>
</evidence>
<dbReference type="GO" id="GO:0006559">
    <property type="term" value="P:L-phenylalanine catabolic process"/>
    <property type="evidence" value="ECO:0007669"/>
    <property type="project" value="TreeGrafter"/>
</dbReference>
<dbReference type="GO" id="GO:0004364">
    <property type="term" value="F:glutathione transferase activity"/>
    <property type="evidence" value="ECO:0007669"/>
    <property type="project" value="TreeGrafter"/>
</dbReference>
<accession>A0A1I4DGI4</accession>
<dbReference type="PROSITE" id="PS50404">
    <property type="entry name" value="GST_NTER"/>
    <property type="match status" value="1"/>
</dbReference>
<organism evidence="2 3">
    <name type="scientific">Neomesorhizobium albiziae</name>
    <dbReference type="NCBI Taxonomy" id="335020"/>
    <lineage>
        <taxon>Bacteria</taxon>
        <taxon>Pseudomonadati</taxon>
        <taxon>Pseudomonadota</taxon>
        <taxon>Alphaproteobacteria</taxon>
        <taxon>Hyphomicrobiales</taxon>
        <taxon>Phyllobacteriaceae</taxon>
        <taxon>Neomesorhizobium</taxon>
    </lineage>
</organism>
<evidence type="ECO:0000259" key="1">
    <source>
        <dbReference type="PROSITE" id="PS50404"/>
    </source>
</evidence>
<gene>
    <name evidence="2" type="ORF">SAMN04488498_11741</name>
</gene>
<dbReference type="SUPFAM" id="SSF52833">
    <property type="entry name" value="Thioredoxin-like"/>
    <property type="match status" value="1"/>
</dbReference>
<dbReference type="GO" id="GO:0016034">
    <property type="term" value="F:maleylacetoacetate isomerase activity"/>
    <property type="evidence" value="ECO:0007669"/>
    <property type="project" value="TreeGrafter"/>
</dbReference>
<protein>
    <submittedName>
        <fullName evidence="2">Glutathione S-transferase</fullName>
    </submittedName>
</protein>
<dbReference type="AlphaFoldDB" id="A0A1I4DGI4"/>
<dbReference type="SUPFAM" id="SSF47616">
    <property type="entry name" value="GST C-terminal domain-like"/>
    <property type="match status" value="1"/>
</dbReference>
<proteinExistence type="predicted"/>
<dbReference type="Gene3D" id="3.40.30.10">
    <property type="entry name" value="Glutaredoxin"/>
    <property type="match status" value="1"/>
</dbReference>
<name>A0A1I4DGI4_9HYPH</name>
<dbReference type="Proteomes" id="UP000323300">
    <property type="component" value="Unassembled WGS sequence"/>
</dbReference>
<feature type="domain" description="GST N-terminal" evidence="1">
    <location>
        <begin position="1"/>
        <end position="79"/>
    </location>
</feature>
<keyword evidence="3" id="KW-1185">Reference proteome</keyword>
<dbReference type="InterPro" id="IPR036249">
    <property type="entry name" value="Thioredoxin-like_sf"/>
</dbReference>
<dbReference type="InterPro" id="IPR036282">
    <property type="entry name" value="Glutathione-S-Trfase_C_sf"/>
</dbReference>